<reference evidence="1 2" key="1">
    <citation type="submission" date="2024-03" db="EMBL/GenBank/DDBJ databases">
        <title>The Acrasis kona genome and developmental transcriptomes reveal deep origins of eukaryotic multicellular pathways.</title>
        <authorList>
            <person name="Sheikh S."/>
            <person name="Fu C.-J."/>
            <person name="Brown M.W."/>
            <person name="Baldauf S.L."/>
        </authorList>
    </citation>
    <scope>NUCLEOTIDE SEQUENCE [LARGE SCALE GENOMIC DNA]</scope>
    <source>
        <strain evidence="1 2">ATCC MYA-3509</strain>
    </source>
</reference>
<proteinExistence type="predicted"/>
<comment type="caution">
    <text evidence="1">The sequence shown here is derived from an EMBL/GenBank/DDBJ whole genome shotgun (WGS) entry which is preliminary data.</text>
</comment>
<sequence>MITSSLLHNSFNQTIQPNIYAGIFTQINSDVTPATYQTSPNNQLQINADFSRSSKQGLCFAPSISAPGVQIYVMFNFPSLLPSGVASEIWLQSSSHLKKVSSRVEFKSDGSQLFIVNTGENTANKNSIKLSA</sequence>
<dbReference type="AlphaFoldDB" id="A0AAW2ZHT5"/>
<dbReference type="EMBL" id="JAOPGA020001461">
    <property type="protein sequence ID" value="KAL0488701.1"/>
    <property type="molecule type" value="Genomic_DNA"/>
</dbReference>
<evidence type="ECO:0000313" key="1">
    <source>
        <dbReference type="EMBL" id="KAL0488701.1"/>
    </source>
</evidence>
<evidence type="ECO:0000313" key="2">
    <source>
        <dbReference type="Proteomes" id="UP001431209"/>
    </source>
</evidence>
<organism evidence="1 2">
    <name type="scientific">Acrasis kona</name>
    <dbReference type="NCBI Taxonomy" id="1008807"/>
    <lineage>
        <taxon>Eukaryota</taxon>
        <taxon>Discoba</taxon>
        <taxon>Heterolobosea</taxon>
        <taxon>Tetramitia</taxon>
        <taxon>Eutetramitia</taxon>
        <taxon>Acrasidae</taxon>
        <taxon>Acrasis</taxon>
    </lineage>
</organism>
<accession>A0AAW2ZHT5</accession>
<dbReference type="Proteomes" id="UP001431209">
    <property type="component" value="Unassembled WGS sequence"/>
</dbReference>
<name>A0AAW2ZHT5_9EUKA</name>
<gene>
    <name evidence="1" type="ORF">AKO1_015840</name>
</gene>
<keyword evidence="2" id="KW-1185">Reference proteome</keyword>
<protein>
    <submittedName>
        <fullName evidence="1">Uncharacterized protein</fullName>
    </submittedName>
</protein>